<feature type="transmembrane region" description="Helical" evidence="11">
    <location>
        <begin position="617"/>
        <end position="639"/>
    </location>
</feature>
<evidence type="ECO:0000256" key="5">
    <source>
        <dbReference type="ARBA" id="ARBA00022989"/>
    </source>
</evidence>
<evidence type="ECO:0000256" key="12">
    <source>
        <dbReference type="SAM" id="MobiDB-lite"/>
    </source>
</evidence>
<accession>A0A1G4IED6</accession>
<dbReference type="Gene3D" id="1.10.3080.10">
    <property type="entry name" value="Clc chloride channel"/>
    <property type="match status" value="1"/>
</dbReference>
<feature type="compositionally biased region" description="Basic residues" evidence="12">
    <location>
        <begin position="902"/>
        <end position="911"/>
    </location>
</feature>
<feature type="transmembrane region" description="Helical" evidence="11">
    <location>
        <begin position="588"/>
        <end position="610"/>
    </location>
</feature>
<evidence type="ECO:0000256" key="4">
    <source>
        <dbReference type="ARBA" id="ARBA00022737"/>
    </source>
</evidence>
<dbReference type="SUPFAM" id="SSF81340">
    <property type="entry name" value="Clc chloride channel"/>
    <property type="match status" value="1"/>
</dbReference>
<evidence type="ECO:0000256" key="6">
    <source>
        <dbReference type="ARBA" id="ARBA00023065"/>
    </source>
</evidence>
<dbReference type="GO" id="GO:0016020">
    <property type="term" value="C:membrane"/>
    <property type="evidence" value="ECO:0007669"/>
    <property type="project" value="UniProtKB-SubCell"/>
</dbReference>
<dbReference type="GO" id="GO:0005254">
    <property type="term" value="F:chloride channel activity"/>
    <property type="evidence" value="ECO:0007669"/>
    <property type="project" value="UniProtKB-UniRule"/>
</dbReference>
<evidence type="ECO:0000256" key="3">
    <source>
        <dbReference type="ARBA" id="ARBA00022692"/>
    </source>
</evidence>
<feature type="region of interest" description="Disordered" evidence="12">
    <location>
        <begin position="960"/>
        <end position="985"/>
    </location>
</feature>
<dbReference type="PANTHER" id="PTHR11689:SF68">
    <property type="entry name" value="CHLORIDE CHANNEL PROTEIN"/>
    <property type="match status" value="1"/>
</dbReference>
<dbReference type="InterPro" id="IPR014743">
    <property type="entry name" value="Cl-channel_core"/>
</dbReference>
<dbReference type="GeneID" id="92376227"/>
<evidence type="ECO:0000256" key="8">
    <source>
        <dbReference type="ARBA" id="ARBA00023136"/>
    </source>
</evidence>
<dbReference type="SUPFAM" id="SSF54631">
    <property type="entry name" value="CBS-domain pair"/>
    <property type="match status" value="1"/>
</dbReference>
<evidence type="ECO:0000256" key="11">
    <source>
        <dbReference type="RuleBase" id="RU361221"/>
    </source>
</evidence>
<evidence type="ECO:0000313" key="14">
    <source>
        <dbReference type="EMBL" id="SCU70713.1"/>
    </source>
</evidence>
<keyword evidence="5 11" id="KW-1133">Transmembrane helix</keyword>
<dbReference type="Proteomes" id="UP000195570">
    <property type="component" value="Unassembled WGS sequence"/>
</dbReference>
<dbReference type="Gene3D" id="3.10.580.10">
    <property type="entry name" value="CBS-domain"/>
    <property type="match status" value="1"/>
</dbReference>
<dbReference type="RefSeq" id="XP_067081481.1">
    <property type="nucleotide sequence ID" value="XM_067225380.1"/>
</dbReference>
<keyword evidence="9 11" id="KW-0868">Chloride</keyword>
<comment type="subcellular location">
    <subcellularLocation>
        <location evidence="1 11">Membrane</location>
        <topology evidence="1 11">Multi-pass membrane protein</topology>
    </subcellularLocation>
</comment>
<feature type="domain" description="CBS" evidence="13">
    <location>
        <begin position="835"/>
        <end position="899"/>
    </location>
</feature>
<evidence type="ECO:0000256" key="9">
    <source>
        <dbReference type="ARBA" id="ARBA00023214"/>
    </source>
</evidence>
<feature type="transmembrane region" description="Helical" evidence="11">
    <location>
        <begin position="378"/>
        <end position="396"/>
    </location>
</feature>
<dbReference type="InterPro" id="IPR051280">
    <property type="entry name" value="Cl-channel/antiporter"/>
</dbReference>
<dbReference type="SMART" id="SM00116">
    <property type="entry name" value="CBS"/>
    <property type="match status" value="2"/>
</dbReference>
<comment type="similarity">
    <text evidence="11">Belongs to the chloride channel (TC 2.A.49) family.</text>
</comment>
<evidence type="ECO:0000256" key="7">
    <source>
        <dbReference type="ARBA" id="ARBA00023122"/>
    </source>
</evidence>
<feature type="transmembrane region" description="Helical" evidence="11">
    <location>
        <begin position="651"/>
        <end position="677"/>
    </location>
</feature>
<dbReference type="InterPro" id="IPR001807">
    <property type="entry name" value="ClC"/>
</dbReference>
<dbReference type="EMBL" id="CZPT02001523">
    <property type="protein sequence ID" value="SCU70713.1"/>
    <property type="molecule type" value="Genomic_DNA"/>
</dbReference>
<feature type="transmembrane region" description="Helical" evidence="11">
    <location>
        <begin position="194"/>
        <end position="221"/>
    </location>
</feature>
<feature type="transmembrane region" description="Helical" evidence="11">
    <location>
        <begin position="442"/>
        <end position="462"/>
    </location>
</feature>
<keyword evidence="2 11" id="KW-0813">Transport</keyword>
<keyword evidence="3 11" id="KW-0812">Transmembrane</keyword>
<keyword evidence="15" id="KW-1185">Reference proteome</keyword>
<feature type="region of interest" description="Disordered" evidence="12">
    <location>
        <begin position="902"/>
        <end position="936"/>
    </location>
</feature>
<dbReference type="PRINTS" id="PR00762">
    <property type="entry name" value="CLCHANNEL"/>
</dbReference>
<dbReference type="AlphaFoldDB" id="A0A1G4IED6"/>
<feature type="transmembrane region" description="Helical" evidence="11">
    <location>
        <begin position="305"/>
        <end position="328"/>
    </location>
</feature>
<feature type="compositionally biased region" description="Low complexity" evidence="12">
    <location>
        <begin position="922"/>
        <end position="936"/>
    </location>
</feature>
<dbReference type="CDD" id="cd01036">
    <property type="entry name" value="ClC_euk"/>
    <property type="match status" value="1"/>
</dbReference>
<dbReference type="PROSITE" id="PS51371">
    <property type="entry name" value="CBS"/>
    <property type="match status" value="1"/>
</dbReference>
<dbReference type="InterPro" id="IPR046342">
    <property type="entry name" value="CBS_dom_sf"/>
</dbReference>
<sequence length="985" mass="108731">MKGQSSQCRVPLLGAGSSDDCDGDNNANQPVAAVRRCTNRFSTNMPLLEERHDLSLRQKLQATIPTRHPRFYSSEERRKMERYESVDTFEPATTVYKDHLAGRSQEPRWFIWVFVVVIGIAVSFTAIVVVALLHVFASVRYELLGYGLNNFSFYNPNRYPERSPDHAELDFTAMFEGVGVGLYGISPRSYMKGYLMWVSFSFVTSLISSVICICVPGSVGAGMPEVMAYLNGVDYPMLGSFGVLLAKIASVVFSVASGVCTGHCGTLMLTGAMVGAQTLQRRRWIQIEHVNIIECFRNPRDRRTIVVIGAAAGIASAFNVSIGGLMVVVELISTTIPVRFALYVFAASLVSSLFIQVYFSHFLYFAGRDRTGYSSGELISELVQVFASTIPFEQIVRMHILYFIPTVVIGFICGALSGVYVRLSWFALVVRRHLEQRFKVRAFRALLPVAFTVAYVSLHYWMVVAFGSAGWSPPSSALNPTDNTTAGGLTTLRWGNSSAVSPHFVDTQSGPCVAVPQTLSDSRDVSVISFYGANGFFCAAPNNTVIPVTATVHEQQVWIVLHSYASLAFANADSALQTLLSLRTETMLSLPVLMIFLLIYYTSSAIFLGISPCGDTVFPTLVVGATVGRIVGLVVFLIVSPGSRSSWADPGIFALIGAGSFVGGTTGLAFSICTILMESTGQFQHMLPLMVGIMIAKKTAEIFTHNINAVLLEARCVPMLNYMNVVEKYPMFDARHVMSSKVVVLETVTPIGRVVDVLENTRHNAFPIESVRDQTYKGVVMRRQLEIVLWHLYYSHHLSTCSYECGKRVEASLYRDNLHGVLPPLEKWLDAQLDLSPYIDYSGFCVLATATLPRTYQMFLTLGLRHLTVVDSGNRIVGIITRKDLMADRIIESIIRTDRRRRRIQGSRKHSTNTGSSDVADVEVAGGEESSEVASGRSASGWEAALKYEFYRSGEWCVSDEEDRVSENNSIREEPGGTWKPDATF</sequence>
<feature type="transmembrane region" description="Helical" evidence="11">
    <location>
        <begin position="241"/>
        <end position="274"/>
    </location>
</feature>
<dbReference type="Pfam" id="PF00571">
    <property type="entry name" value="CBS"/>
    <property type="match status" value="1"/>
</dbReference>
<evidence type="ECO:0000313" key="15">
    <source>
        <dbReference type="Proteomes" id="UP000195570"/>
    </source>
</evidence>
<name>A0A1G4IED6_TRYEQ</name>
<dbReference type="VEuPathDB" id="TriTrypDB:TEOVI_000228700"/>
<dbReference type="CDD" id="cd04591">
    <property type="entry name" value="CBS_pair_voltage-gated_CLC_euk_bac"/>
    <property type="match status" value="1"/>
</dbReference>
<feature type="region of interest" description="Disordered" evidence="12">
    <location>
        <begin position="1"/>
        <end position="24"/>
    </location>
</feature>
<feature type="transmembrane region" description="Helical" evidence="11">
    <location>
        <begin position="402"/>
        <end position="430"/>
    </location>
</feature>
<evidence type="ECO:0000259" key="13">
    <source>
        <dbReference type="PROSITE" id="PS51371"/>
    </source>
</evidence>
<dbReference type="Pfam" id="PF00654">
    <property type="entry name" value="Voltage_CLC"/>
    <property type="match status" value="1"/>
</dbReference>
<dbReference type="PANTHER" id="PTHR11689">
    <property type="entry name" value="CHLORIDE CHANNEL PROTEIN CLC FAMILY MEMBER"/>
    <property type="match status" value="1"/>
</dbReference>
<comment type="caution">
    <text evidence="14">The sequence shown here is derived from an EMBL/GenBank/DDBJ whole genome shotgun (WGS) entry which is preliminary data.</text>
</comment>
<reference evidence="14" key="1">
    <citation type="submission" date="2016-09" db="EMBL/GenBank/DDBJ databases">
        <authorList>
            <person name="Hebert L."/>
            <person name="Moumen B."/>
        </authorList>
    </citation>
    <scope>NUCLEOTIDE SEQUENCE [LARGE SCALE GENOMIC DNA]</scope>
    <source>
        <strain evidence="14">OVI</strain>
    </source>
</reference>
<protein>
    <recommendedName>
        <fullName evidence="11">Chloride channel protein</fullName>
    </recommendedName>
</protein>
<evidence type="ECO:0000256" key="1">
    <source>
        <dbReference type="ARBA" id="ARBA00004141"/>
    </source>
</evidence>
<evidence type="ECO:0000256" key="10">
    <source>
        <dbReference type="PROSITE-ProRule" id="PRU00703"/>
    </source>
</evidence>
<feature type="transmembrane region" description="Helical" evidence="11">
    <location>
        <begin position="109"/>
        <end position="136"/>
    </location>
</feature>
<dbReference type="InterPro" id="IPR000644">
    <property type="entry name" value="CBS_dom"/>
</dbReference>
<keyword evidence="4" id="KW-0677">Repeat</keyword>
<keyword evidence="6 11" id="KW-0406">Ion transport</keyword>
<proteinExistence type="inferred from homology"/>
<keyword evidence="8 11" id="KW-0472">Membrane</keyword>
<evidence type="ECO:0000256" key="2">
    <source>
        <dbReference type="ARBA" id="ARBA00022448"/>
    </source>
</evidence>
<feature type="transmembrane region" description="Helical" evidence="11">
    <location>
        <begin position="340"/>
        <end position="366"/>
    </location>
</feature>
<gene>
    <name evidence="14" type="ORF">TEOVI_000228700</name>
</gene>
<organism evidence="14 15">
    <name type="scientific">Trypanosoma equiperdum</name>
    <dbReference type="NCBI Taxonomy" id="5694"/>
    <lineage>
        <taxon>Eukaryota</taxon>
        <taxon>Discoba</taxon>
        <taxon>Euglenozoa</taxon>
        <taxon>Kinetoplastea</taxon>
        <taxon>Metakinetoplastina</taxon>
        <taxon>Trypanosomatida</taxon>
        <taxon>Trypanosomatidae</taxon>
        <taxon>Trypanosoma</taxon>
    </lineage>
</organism>
<keyword evidence="7 10" id="KW-0129">CBS domain</keyword>